<evidence type="ECO:0000313" key="9">
    <source>
        <dbReference type="EMBL" id="GAA1963859.1"/>
    </source>
</evidence>
<dbReference type="Proteomes" id="UP001501116">
    <property type="component" value="Unassembled WGS sequence"/>
</dbReference>
<feature type="domain" description="ABC transmembrane type-1" evidence="8">
    <location>
        <begin position="101"/>
        <end position="325"/>
    </location>
</feature>
<proteinExistence type="inferred from homology"/>
<dbReference type="Pfam" id="PF00528">
    <property type="entry name" value="BPD_transp_1"/>
    <property type="match status" value="1"/>
</dbReference>
<organism evidence="9 10">
    <name type="scientific">Amycolatopsis minnesotensis</name>
    <dbReference type="NCBI Taxonomy" id="337894"/>
    <lineage>
        <taxon>Bacteria</taxon>
        <taxon>Bacillati</taxon>
        <taxon>Actinomycetota</taxon>
        <taxon>Actinomycetes</taxon>
        <taxon>Pseudonocardiales</taxon>
        <taxon>Pseudonocardiaceae</taxon>
        <taxon>Amycolatopsis</taxon>
    </lineage>
</organism>
<dbReference type="Gene3D" id="1.10.3720.10">
    <property type="entry name" value="MetI-like"/>
    <property type="match status" value="1"/>
</dbReference>
<keyword evidence="3" id="KW-1003">Cell membrane</keyword>
<dbReference type="PANTHER" id="PTHR43163">
    <property type="entry name" value="DIPEPTIDE TRANSPORT SYSTEM PERMEASE PROTEIN DPPB-RELATED"/>
    <property type="match status" value="1"/>
</dbReference>
<evidence type="ECO:0000256" key="1">
    <source>
        <dbReference type="ARBA" id="ARBA00004651"/>
    </source>
</evidence>
<dbReference type="InterPro" id="IPR000515">
    <property type="entry name" value="MetI-like"/>
</dbReference>
<dbReference type="Pfam" id="PF19300">
    <property type="entry name" value="BPD_transp_1_N"/>
    <property type="match status" value="1"/>
</dbReference>
<keyword evidence="2 7" id="KW-0813">Transport</keyword>
<dbReference type="EMBL" id="BAAANN010000014">
    <property type="protein sequence ID" value="GAA1963859.1"/>
    <property type="molecule type" value="Genomic_DNA"/>
</dbReference>
<feature type="transmembrane region" description="Helical" evidence="7">
    <location>
        <begin position="307"/>
        <end position="332"/>
    </location>
</feature>
<dbReference type="SUPFAM" id="SSF161098">
    <property type="entry name" value="MetI-like"/>
    <property type="match status" value="1"/>
</dbReference>
<evidence type="ECO:0000259" key="8">
    <source>
        <dbReference type="PROSITE" id="PS50928"/>
    </source>
</evidence>
<feature type="transmembrane region" description="Helical" evidence="7">
    <location>
        <begin position="12"/>
        <end position="37"/>
    </location>
</feature>
<protein>
    <submittedName>
        <fullName evidence="9">ABC transporter permease</fullName>
    </submittedName>
</protein>
<comment type="similarity">
    <text evidence="7">Belongs to the binding-protein-dependent transport system permease family.</text>
</comment>
<comment type="subcellular location">
    <subcellularLocation>
        <location evidence="1 7">Cell membrane</location>
        <topology evidence="1 7">Multi-pass membrane protein</topology>
    </subcellularLocation>
</comment>
<evidence type="ECO:0000256" key="4">
    <source>
        <dbReference type="ARBA" id="ARBA00022692"/>
    </source>
</evidence>
<accession>A0ABN2R576</accession>
<evidence type="ECO:0000256" key="6">
    <source>
        <dbReference type="ARBA" id="ARBA00023136"/>
    </source>
</evidence>
<dbReference type="PANTHER" id="PTHR43163:SF6">
    <property type="entry name" value="DIPEPTIDE TRANSPORT SYSTEM PERMEASE PROTEIN DPPB-RELATED"/>
    <property type="match status" value="1"/>
</dbReference>
<feature type="transmembrane region" description="Helical" evidence="7">
    <location>
        <begin position="137"/>
        <end position="157"/>
    </location>
</feature>
<gene>
    <name evidence="9" type="ORF">GCM10009754_39310</name>
</gene>
<dbReference type="InterPro" id="IPR045621">
    <property type="entry name" value="BPD_transp_1_N"/>
</dbReference>
<reference evidence="9 10" key="1">
    <citation type="journal article" date="2019" name="Int. J. Syst. Evol. Microbiol.">
        <title>The Global Catalogue of Microorganisms (GCM) 10K type strain sequencing project: providing services to taxonomists for standard genome sequencing and annotation.</title>
        <authorList>
            <consortium name="The Broad Institute Genomics Platform"/>
            <consortium name="The Broad Institute Genome Sequencing Center for Infectious Disease"/>
            <person name="Wu L."/>
            <person name="Ma J."/>
        </authorList>
    </citation>
    <scope>NUCLEOTIDE SEQUENCE [LARGE SCALE GENOMIC DNA]</scope>
    <source>
        <strain evidence="9 10">JCM 14545</strain>
    </source>
</reference>
<dbReference type="CDD" id="cd06261">
    <property type="entry name" value="TM_PBP2"/>
    <property type="match status" value="1"/>
</dbReference>
<evidence type="ECO:0000256" key="5">
    <source>
        <dbReference type="ARBA" id="ARBA00022989"/>
    </source>
</evidence>
<feature type="transmembrane region" description="Helical" evidence="7">
    <location>
        <begin position="260"/>
        <end position="281"/>
    </location>
</feature>
<evidence type="ECO:0000256" key="7">
    <source>
        <dbReference type="RuleBase" id="RU363032"/>
    </source>
</evidence>
<feature type="transmembrane region" description="Helical" evidence="7">
    <location>
        <begin position="199"/>
        <end position="221"/>
    </location>
</feature>
<sequence>MGEDELNLTRYVLRRLAISVPTLLVATFVCFLLVAAAGDPLAEQRSRPGANQDAIAVLAHELRLDEGVVPRYFHWLGGFLSGDWGSSIALEPVFDKVTSAYGVTFGLVIGAEVLALVTGVLVGVVAAVRQYRLADHVATALAFLLFAMPVFCIALVLKDFAVQLNDWVRDLGLTGLLGNPWIRTSSPESLESHGFGDLVVKYIGAYLLPTLAVMAVSFAGYSRFQRASMLETLNTDYVRTARAKGISPARVIFRHAFRNALIPVATLFSLNFGVVLSGAVITERVFNWNGMGSVLVTAVNADDPYLLMGWIVLIGATVVVANLVADVCYGVLDPRIRVG</sequence>
<keyword evidence="4 7" id="KW-0812">Transmembrane</keyword>
<evidence type="ECO:0000256" key="2">
    <source>
        <dbReference type="ARBA" id="ARBA00022448"/>
    </source>
</evidence>
<comment type="caution">
    <text evidence="9">The sequence shown here is derived from an EMBL/GenBank/DDBJ whole genome shotgun (WGS) entry which is preliminary data.</text>
</comment>
<feature type="transmembrane region" description="Helical" evidence="7">
    <location>
        <begin position="100"/>
        <end position="125"/>
    </location>
</feature>
<keyword evidence="5 7" id="KW-1133">Transmembrane helix</keyword>
<dbReference type="InterPro" id="IPR035906">
    <property type="entry name" value="MetI-like_sf"/>
</dbReference>
<keyword evidence="6 7" id="KW-0472">Membrane</keyword>
<dbReference type="PROSITE" id="PS50928">
    <property type="entry name" value="ABC_TM1"/>
    <property type="match status" value="1"/>
</dbReference>
<evidence type="ECO:0000256" key="3">
    <source>
        <dbReference type="ARBA" id="ARBA00022475"/>
    </source>
</evidence>
<evidence type="ECO:0000313" key="10">
    <source>
        <dbReference type="Proteomes" id="UP001501116"/>
    </source>
</evidence>
<keyword evidence="10" id="KW-1185">Reference proteome</keyword>
<name>A0ABN2R576_9PSEU</name>